<protein>
    <submittedName>
        <fullName evidence="3">Uncharacterized protein</fullName>
    </submittedName>
</protein>
<sequence length="102" mass="11224">MITSDKSSSTTGTKGAPQPKIVTPANGTHPAVEQMTQSTHEVVNKLADAVNSATTTFNDKNKDLQEAKDSYFKKVRTQIKINPMSYMLLAMVVGFLLAWIFF</sequence>
<keyword evidence="2" id="KW-1133">Transmembrane helix</keyword>
<name>A0AAE9MEW2_9GAMM</name>
<dbReference type="RefSeq" id="WP_252994683.1">
    <property type="nucleotide sequence ID" value="NZ_CP099717.1"/>
</dbReference>
<evidence type="ECO:0000256" key="1">
    <source>
        <dbReference type="SAM" id="MobiDB-lite"/>
    </source>
</evidence>
<accession>A0AAE9MEW2</accession>
<organism evidence="3 4">
    <name type="scientific">Aeromonas encheleia</name>
    <dbReference type="NCBI Taxonomy" id="73010"/>
    <lineage>
        <taxon>Bacteria</taxon>
        <taxon>Pseudomonadati</taxon>
        <taxon>Pseudomonadota</taxon>
        <taxon>Gammaproteobacteria</taxon>
        <taxon>Aeromonadales</taxon>
        <taxon>Aeromonadaceae</taxon>
        <taxon>Aeromonas</taxon>
    </lineage>
</organism>
<evidence type="ECO:0000313" key="3">
    <source>
        <dbReference type="EMBL" id="USV56396.1"/>
    </source>
</evidence>
<proteinExistence type="predicted"/>
<evidence type="ECO:0000313" key="4">
    <source>
        <dbReference type="Proteomes" id="UP001056890"/>
    </source>
</evidence>
<keyword evidence="2" id="KW-0472">Membrane</keyword>
<keyword evidence="4" id="KW-1185">Reference proteome</keyword>
<gene>
    <name evidence="3" type="ORF">NHF51_13665</name>
</gene>
<keyword evidence="2" id="KW-0812">Transmembrane</keyword>
<feature type="compositionally biased region" description="Low complexity" evidence="1">
    <location>
        <begin position="1"/>
        <end position="15"/>
    </location>
</feature>
<feature type="transmembrane region" description="Helical" evidence="2">
    <location>
        <begin position="83"/>
        <end position="101"/>
    </location>
</feature>
<evidence type="ECO:0000256" key="2">
    <source>
        <dbReference type="SAM" id="Phobius"/>
    </source>
</evidence>
<dbReference type="Proteomes" id="UP001056890">
    <property type="component" value="Chromosome"/>
</dbReference>
<dbReference type="EMBL" id="CP099717">
    <property type="protein sequence ID" value="USV56396.1"/>
    <property type="molecule type" value="Genomic_DNA"/>
</dbReference>
<feature type="region of interest" description="Disordered" evidence="1">
    <location>
        <begin position="1"/>
        <end position="29"/>
    </location>
</feature>
<dbReference type="AlphaFoldDB" id="A0AAE9MEW2"/>
<reference evidence="3" key="1">
    <citation type="submission" date="2022-06" db="EMBL/GenBank/DDBJ databases">
        <title>Complete Genome of Aeromonas sp. Strain SOD01 Isolated from an Urban Freshwater Stream.</title>
        <authorList>
            <person name="Williams L.E."/>
            <person name="Brysgel T."/>
            <person name="Capestro E.M."/>
            <person name="Foltz G.V."/>
            <person name="Gardner A.E."/>
            <person name="Ingrassia J."/>
            <person name="Peterson E."/>
            <person name="Arruda J."/>
            <person name="Flaherty I."/>
            <person name="Hunt M."/>
            <person name="Pappas G."/>
            <person name="Ramsaran S."/>
            <person name="Rocha M."/>
        </authorList>
    </citation>
    <scope>NUCLEOTIDE SEQUENCE</scope>
    <source>
        <strain evidence="3">SOD01</strain>
    </source>
</reference>